<evidence type="ECO:0000313" key="6">
    <source>
        <dbReference type="EMBL" id="MBG9986833.1"/>
    </source>
</evidence>
<dbReference type="PANTHER" id="PTHR43649:SF31">
    <property type="entry name" value="SN-GLYCEROL-3-PHOSPHATE-BINDING PERIPLASMIC PROTEIN UGPB"/>
    <property type="match status" value="1"/>
</dbReference>
<comment type="caution">
    <text evidence="6">The sequence shown here is derived from an EMBL/GenBank/DDBJ whole genome shotgun (WGS) entry which is preliminary data.</text>
</comment>
<reference evidence="6 7" key="1">
    <citation type="submission" date="2020-07" db="EMBL/GenBank/DDBJ databases">
        <title>Facklamia lactis sp. nov., isolated from raw milk.</title>
        <authorList>
            <person name="Doll E.V."/>
            <person name="Huptas C."/>
            <person name="Staib L."/>
            <person name="Wenning M."/>
            <person name="Scherer S."/>
        </authorList>
    </citation>
    <scope>NUCLEOTIDE SEQUENCE [LARGE SCALE GENOMIC DNA]</scope>
    <source>
        <strain evidence="6 7">DSM 111018</strain>
    </source>
</reference>
<proteinExistence type="inferred from homology"/>
<dbReference type="Proteomes" id="UP000721415">
    <property type="component" value="Unassembled WGS sequence"/>
</dbReference>
<evidence type="ECO:0000256" key="3">
    <source>
        <dbReference type="ARBA" id="ARBA00022448"/>
    </source>
</evidence>
<evidence type="ECO:0000256" key="1">
    <source>
        <dbReference type="ARBA" id="ARBA00004196"/>
    </source>
</evidence>
<keyword evidence="7" id="KW-1185">Reference proteome</keyword>
<feature type="chain" id="PRO_5045951802" evidence="5">
    <location>
        <begin position="27"/>
        <end position="424"/>
    </location>
</feature>
<dbReference type="InterPro" id="IPR006059">
    <property type="entry name" value="SBP"/>
</dbReference>
<evidence type="ECO:0000256" key="2">
    <source>
        <dbReference type="ARBA" id="ARBA00008520"/>
    </source>
</evidence>
<dbReference type="PANTHER" id="PTHR43649">
    <property type="entry name" value="ARABINOSE-BINDING PROTEIN-RELATED"/>
    <property type="match status" value="1"/>
</dbReference>
<evidence type="ECO:0000256" key="5">
    <source>
        <dbReference type="SAM" id="SignalP"/>
    </source>
</evidence>
<dbReference type="Pfam" id="PF13416">
    <property type="entry name" value="SBP_bac_8"/>
    <property type="match status" value="1"/>
</dbReference>
<dbReference type="EMBL" id="JACBXQ010000004">
    <property type="protein sequence ID" value="MBG9986833.1"/>
    <property type="molecule type" value="Genomic_DNA"/>
</dbReference>
<sequence length="424" mass="46859">MKKFKLFLSLMVTVLFVTILVPFAHAEEPIEITFWHAMSGPHQESLTKLVKAFNESQDQYKVVEQNQGDYDTLQQSIIASGVSKDLPTMAQLTASNVVDFKDQGLTIPLKEHLTEENGFDQAILDGIYEGFMSGVTLDDEIYALPFSKSVRLMFVNQDLLDEVKSEIPTTWEEVKTLGEKMDEAGMKEQAIGFENGPSMEYETMARQNGASWISEDKKEVDLSSETAVEPLKFMSELIKEDHARLAGEDGYMSGPFSQGATALYIGSSAGLPHVLPGVEESGMNMVTAELPVYGDGEPLTLFAGNDLGIFASASDEEIAGAVQFMSFLLQAENTAQWAVETGYLPITQEGVDSETWQKYLKEVPYVEAATAELEYGQSQVPYVGSSEVLTELNMALENVFINDADAEKEMKRIEDLVKGHLEVE</sequence>
<evidence type="ECO:0000256" key="4">
    <source>
        <dbReference type="ARBA" id="ARBA00022729"/>
    </source>
</evidence>
<comment type="similarity">
    <text evidence="2">Belongs to the bacterial solute-binding protein 1 family.</text>
</comment>
<feature type="signal peptide" evidence="5">
    <location>
        <begin position="1"/>
        <end position="26"/>
    </location>
</feature>
<dbReference type="CDD" id="cd14748">
    <property type="entry name" value="PBP2_UgpB"/>
    <property type="match status" value="1"/>
</dbReference>
<protein>
    <submittedName>
        <fullName evidence="6">ABC transporter substrate-binding protein</fullName>
    </submittedName>
</protein>
<accession>A0ABS0LRP3</accession>
<gene>
    <name evidence="6" type="ORF">HZY91_07970</name>
</gene>
<organism evidence="6 7">
    <name type="scientific">Facklamia lactis</name>
    <dbReference type="NCBI Taxonomy" id="2749967"/>
    <lineage>
        <taxon>Bacteria</taxon>
        <taxon>Bacillati</taxon>
        <taxon>Bacillota</taxon>
        <taxon>Bacilli</taxon>
        <taxon>Lactobacillales</taxon>
        <taxon>Aerococcaceae</taxon>
        <taxon>Facklamia</taxon>
    </lineage>
</organism>
<evidence type="ECO:0000313" key="7">
    <source>
        <dbReference type="Proteomes" id="UP000721415"/>
    </source>
</evidence>
<keyword evidence="3" id="KW-0813">Transport</keyword>
<dbReference type="InterPro" id="IPR050490">
    <property type="entry name" value="Bact_solute-bd_prot1"/>
</dbReference>
<keyword evidence="4 5" id="KW-0732">Signal</keyword>
<name>A0ABS0LRP3_9LACT</name>
<dbReference type="RefSeq" id="WP_197115744.1">
    <property type="nucleotide sequence ID" value="NZ_JACBXQ010000004.1"/>
</dbReference>
<dbReference type="SUPFAM" id="SSF53850">
    <property type="entry name" value="Periplasmic binding protein-like II"/>
    <property type="match status" value="1"/>
</dbReference>
<comment type="subcellular location">
    <subcellularLocation>
        <location evidence="1">Cell envelope</location>
    </subcellularLocation>
</comment>
<dbReference type="Gene3D" id="3.40.190.10">
    <property type="entry name" value="Periplasmic binding protein-like II"/>
    <property type="match status" value="2"/>
</dbReference>